<name>A0A9W8MUK6_9AGAR</name>
<accession>A0A9W8MUK6</accession>
<evidence type="ECO:0000313" key="2">
    <source>
        <dbReference type="Proteomes" id="UP001148786"/>
    </source>
</evidence>
<reference evidence="1" key="1">
    <citation type="submission" date="2022-07" db="EMBL/GenBank/DDBJ databases">
        <title>Genome Sequence of Agrocybe chaxingu.</title>
        <authorList>
            <person name="Buettner E."/>
        </authorList>
    </citation>
    <scope>NUCLEOTIDE SEQUENCE</scope>
    <source>
        <strain evidence="1">MP-N11</strain>
    </source>
</reference>
<sequence>MNKYTNTLLKAIYFPVRGRSKGLAVPTLEFEGKKYPVTETIMGRDSVGLVKRVSVTIHRGEKMYIFKMFYRYNFSWPQSRAAKECHKDSRWRGDILVFLEGERVDYVGIVDWKQRSLARRAVSEFLTEAQECIEDAKAAGEGEGEPQFPLELAFEIEGGAE</sequence>
<proteinExistence type="predicted"/>
<dbReference type="Proteomes" id="UP001148786">
    <property type="component" value="Unassembled WGS sequence"/>
</dbReference>
<gene>
    <name evidence="1" type="ORF">NLJ89_g8344</name>
</gene>
<evidence type="ECO:0000313" key="1">
    <source>
        <dbReference type="EMBL" id="KAJ3503628.1"/>
    </source>
</evidence>
<dbReference type="EMBL" id="JANKHO010001116">
    <property type="protein sequence ID" value="KAJ3503628.1"/>
    <property type="molecule type" value="Genomic_DNA"/>
</dbReference>
<organism evidence="1 2">
    <name type="scientific">Agrocybe chaxingu</name>
    <dbReference type="NCBI Taxonomy" id="84603"/>
    <lineage>
        <taxon>Eukaryota</taxon>
        <taxon>Fungi</taxon>
        <taxon>Dikarya</taxon>
        <taxon>Basidiomycota</taxon>
        <taxon>Agaricomycotina</taxon>
        <taxon>Agaricomycetes</taxon>
        <taxon>Agaricomycetidae</taxon>
        <taxon>Agaricales</taxon>
        <taxon>Agaricineae</taxon>
        <taxon>Strophariaceae</taxon>
        <taxon>Agrocybe</taxon>
    </lineage>
</organism>
<keyword evidence="2" id="KW-1185">Reference proteome</keyword>
<protein>
    <submittedName>
        <fullName evidence="1">Uncharacterized protein</fullName>
    </submittedName>
</protein>
<comment type="caution">
    <text evidence="1">The sequence shown here is derived from an EMBL/GenBank/DDBJ whole genome shotgun (WGS) entry which is preliminary data.</text>
</comment>
<dbReference type="AlphaFoldDB" id="A0A9W8MUK6"/>